<dbReference type="GO" id="GO:0043953">
    <property type="term" value="P:protein transport by the Tat complex"/>
    <property type="evidence" value="ECO:0007669"/>
    <property type="project" value="UniProtKB-UniRule"/>
</dbReference>
<dbReference type="EMBL" id="BAHD01000006">
    <property type="protein sequence ID" value="GAB94561.1"/>
    <property type="molecule type" value="Genomic_DNA"/>
</dbReference>
<dbReference type="PANTHER" id="PTHR30371:SF0">
    <property type="entry name" value="SEC-INDEPENDENT PROTEIN TRANSLOCASE PROTEIN TATC, CHLOROPLASTIC-RELATED"/>
    <property type="match status" value="1"/>
</dbReference>
<dbReference type="AlphaFoldDB" id="K6WL75"/>
<feature type="transmembrane region" description="Helical" evidence="7">
    <location>
        <begin position="220"/>
        <end position="246"/>
    </location>
</feature>
<comment type="subunit">
    <text evidence="7">The Tat system comprises two distinct complexes: a TatABC complex, containing multiple copies of TatA, TatB and TatC subunits, and a separate TatA complex, containing only TatA subunits. Substrates initially bind to the TatABC complex, which probably triggers association of the separate TatA complex to form the active translocon.</text>
</comment>
<dbReference type="InterPro" id="IPR002033">
    <property type="entry name" value="TatC"/>
</dbReference>
<evidence type="ECO:0000256" key="7">
    <source>
        <dbReference type="HAMAP-Rule" id="MF_00902"/>
    </source>
</evidence>
<keyword evidence="3 7" id="KW-0653">Protein transport</keyword>
<evidence type="ECO:0000256" key="6">
    <source>
        <dbReference type="ARBA" id="ARBA00023136"/>
    </source>
</evidence>
<protein>
    <recommendedName>
        <fullName evidence="7">Sec-independent protein translocase protein TatC</fullName>
    </recommendedName>
</protein>
<feature type="transmembrane region" description="Helical" evidence="7">
    <location>
        <begin position="174"/>
        <end position="200"/>
    </location>
</feature>
<gene>
    <name evidence="7 9" type="primary">tatC</name>
    <name evidence="9" type="ORF">KILIM_006_00150</name>
</gene>
<feature type="transmembrane region" description="Helical" evidence="7">
    <location>
        <begin position="141"/>
        <end position="162"/>
    </location>
</feature>
<dbReference type="GO" id="GO:0033281">
    <property type="term" value="C:TAT protein transport complex"/>
    <property type="evidence" value="ECO:0007669"/>
    <property type="project" value="UniProtKB-UniRule"/>
</dbReference>
<keyword evidence="7" id="KW-1003">Cell membrane</keyword>
<keyword evidence="10" id="KW-1185">Reference proteome</keyword>
<dbReference type="STRING" id="1184609.KILIM_006_00150"/>
<reference evidence="9 10" key="1">
    <citation type="submission" date="2012-08" db="EMBL/GenBank/DDBJ databases">
        <title>Whole genome shotgun sequence of Kineosphaera limosa NBRC 100340.</title>
        <authorList>
            <person name="Yoshida I."/>
            <person name="Isaki S."/>
            <person name="Hosoyama A."/>
            <person name="Tsuchikane K."/>
            <person name="Katsumata H."/>
            <person name="Ando Y."/>
            <person name="Ohji S."/>
            <person name="Hamada M."/>
            <person name="Tamura T."/>
            <person name="Yamazoe A."/>
            <person name="Yamazaki S."/>
            <person name="Fujita N."/>
        </authorList>
    </citation>
    <scope>NUCLEOTIDE SEQUENCE [LARGE SCALE GENOMIC DNA]</scope>
    <source>
        <strain evidence="9 10">NBRC 100340</strain>
    </source>
</reference>
<comment type="similarity">
    <text evidence="7">Belongs to the TatC family.</text>
</comment>
<feature type="transmembrane region" description="Helical" evidence="7">
    <location>
        <begin position="258"/>
        <end position="274"/>
    </location>
</feature>
<feature type="transmembrane region" description="Helical" evidence="7">
    <location>
        <begin position="83"/>
        <end position="101"/>
    </location>
</feature>
<keyword evidence="7" id="KW-0813">Transport</keyword>
<keyword evidence="5 7" id="KW-0811">Translocation</keyword>
<evidence type="ECO:0000256" key="4">
    <source>
        <dbReference type="ARBA" id="ARBA00022989"/>
    </source>
</evidence>
<feature type="compositionally biased region" description="Basic residues" evidence="8">
    <location>
        <begin position="37"/>
        <end position="63"/>
    </location>
</feature>
<dbReference type="RefSeq" id="WP_006591094.1">
    <property type="nucleotide sequence ID" value="NZ_BAHD01000006.1"/>
</dbReference>
<dbReference type="GO" id="GO:0065002">
    <property type="term" value="P:intracellular protein transmembrane transport"/>
    <property type="evidence" value="ECO:0007669"/>
    <property type="project" value="TreeGrafter"/>
</dbReference>
<evidence type="ECO:0000313" key="10">
    <source>
        <dbReference type="Proteomes" id="UP000008366"/>
    </source>
</evidence>
<feature type="region of interest" description="Disordered" evidence="8">
    <location>
        <begin position="1"/>
        <end position="70"/>
    </location>
</feature>
<organism evidence="9 10">
    <name type="scientific">Kineosphaera limosa NBRC 100340</name>
    <dbReference type="NCBI Taxonomy" id="1184609"/>
    <lineage>
        <taxon>Bacteria</taxon>
        <taxon>Bacillati</taxon>
        <taxon>Actinomycetota</taxon>
        <taxon>Actinomycetes</taxon>
        <taxon>Micrococcales</taxon>
        <taxon>Dermatophilaceae</taxon>
        <taxon>Kineosphaera</taxon>
    </lineage>
</organism>
<sequence>MSADIGAPHDSAAAPEPDDSRGGSGGGSSSGAVDKRGRGRRARRPAKAGRGGKRRVNVPRRKKRDPEGRMSLGDHLRELRNRAIIAAIAVVLCGVVGWIQYKPLLEFLTQPLRIVAVREGWGDVGLNFQGLTTPFGLQLTVALWLGIILSAPVWLWQIWAFIVPGLTKREKRTAVAFICAAVPLFFAGCALANFVLPTAVRVLLDFTPQGTWNLIPADQYLAFVTRFILAFGIAFLLPVLLVALNFAHVLPARVMIKGWRFAVLLNFVFAAMMTPTPDAWTLFVLAIPMCGLYFGAVGVAFLIDRHRAKKRPDWADLDDDTASPL</sequence>
<keyword evidence="2 7" id="KW-0812">Transmembrane</keyword>
<dbReference type="HAMAP" id="MF_00902">
    <property type="entry name" value="TatC"/>
    <property type="match status" value="1"/>
</dbReference>
<comment type="subcellular location">
    <subcellularLocation>
        <location evidence="7">Cell membrane</location>
        <topology evidence="7">Multi-pass membrane protein</topology>
    </subcellularLocation>
    <subcellularLocation>
        <location evidence="1">Membrane</location>
        <topology evidence="1">Multi-pass membrane protein</topology>
    </subcellularLocation>
</comment>
<dbReference type="GO" id="GO:0009977">
    <property type="term" value="F:proton motive force dependent protein transmembrane transporter activity"/>
    <property type="evidence" value="ECO:0007669"/>
    <property type="project" value="TreeGrafter"/>
</dbReference>
<dbReference type="PANTHER" id="PTHR30371">
    <property type="entry name" value="SEC-INDEPENDENT PROTEIN TRANSLOCASE PROTEIN TATC"/>
    <property type="match status" value="1"/>
</dbReference>
<name>K6WL75_9MICO</name>
<dbReference type="PRINTS" id="PR01840">
    <property type="entry name" value="TATCFAMILY"/>
</dbReference>
<keyword evidence="4 7" id="KW-1133">Transmembrane helix</keyword>
<dbReference type="eggNOG" id="COG0805">
    <property type="taxonomic scope" value="Bacteria"/>
</dbReference>
<evidence type="ECO:0000256" key="2">
    <source>
        <dbReference type="ARBA" id="ARBA00022692"/>
    </source>
</evidence>
<proteinExistence type="inferred from homology"/>
<evidence type="ECO:0000256" key="8">
    <source>
        <dbReference type="SAM" id="MobiDB-lite"/>
    </source>
</evidence>
<keyword evidence="6 7" id="KW-0472">Membrane</keyword>
<dbReference type="Proteomes" id="UP000008366">
    <property type="component" value="Unassembled WGS sequence"/>
</dbReference>
<accession>K6WL75</accession>
<evidence type="ECO:0000256" key="3">
    <source>
        <dbReference type="ARBA" id="ARBA00022927"/>
    </source>
</evidence>
<dbReference type="Pfam" id="PF00902">
    <property type="entry name" value="TatC"/>
    <property type="match status" value="1"/>
</dbReference>
<dbReference type="NCBIfam" id="TIGR00945">
    <property type="entry name" value="tatC"/>
    <property type="match status" value="1"/>
</dbReference>
<evidence type="ECO:0000313" key="9">
    <source>
        <dbReference type="EMBL" id="GAB94561.1"/>
    </source>
</evidence>
<comment type="function">
    <text evidence="7">Part of the twin-arginine translocation (Tat) system that transports large folded proteins containing a characteristic twin-arginine motif in their signal peptide across membranes. Together with TatB, TatC is part of a receptor directly interacting with Tat signal peptides.</text>
</comment>
<feature type="transmembrane region" description="Helical" evidence="7">
    <location>
        <begin position="280"/>
        <end position="303"/>
    </location>
</feature>
<evidence type="ECO:0000256" key="1">
    <source>
        <dbReference type="ARBA" id="ARBA00004141"/>
    </source>
</evidence>
<evidence type="ECO:0000256" key="5">
    <source>
        <dbReference type="ARBA" id="ARBA00023010"/>
    </source>
</evidence>
<comment type="caution">
    <text evidence="9">The sequence shown here is derived from an EMBL/GenBank/DDBJ whole genome shotgun (WGS) entry which is preliminary data.</text>
</comment>